<dbReference type="Pfam" id="PF01596">
    <property type="entry name" value="Methyltransf_3"/>
    <property type="match status" value="1"/>
</dbReference>
<dbReference type="OrthoDB" id="9799672at2"/>
<evidence type="ECO:0000313" key="5">
    <source>
        <dbReference type="Proteomes" id="UP000254808"/>
    </source>
</evidence>
<dbReference type="SUPFAM" id="SSF53335">
    <property type="entry name" value="S-adenosyl-L-methionine-dependent methyltransferases"/>
    <property type="match status" value="1"/>
</dbReference>
<reference evidence="4 5" key="1">
    <citation type="submission" date="2018-03" db="EMBL/GenBank/DDBJ databases">
        <title>Phenotypic and genomic properties of Cyclonatronum proteinivorum gen. nov., sp. nov., a haloalkaliphilic bacteroidete from soda lakes possessing Na+-translocating rhodopsin.</title>
        <authorList>
            <person name="Toshchakov S.V."/>
            <person name="Korzhenkov A."/>
            <person name="Samarov N.I."/>
            <person name="Kublanov I.V."/>
            <person name="Muntyan M.S."/>
            <person name="Sorokin D.Y."/>
        </authorList>
    </citation>
    <scope>NUCLEOTIDE SEQUENCE [LARGE SCALE GENOMIC DNA]</scope>
    <source>
        <strain evidence="4 5">Omega</strain>
    </source>
</reference>
<evidence type="ECO:0000256" key="3">
    <source>
        <dbReference type="ARBA" id="ARBA00022691"/>
    </source>
</evidence>
<keyword evidence="1 4" id="KW-0489">Methyltransferase</keyword>
<sequence length="211" mass="23704">MDIKVFSALQTYADTHSSEESEARKYIIQATHSELQYADMLSGKQVAGLLRLLIQTGGYTRILEVGMFTGYATTAMAEVMPDNGHITTLEMNTLYAGIAKRGFKMAGLQDKITVIMGSARETVLQLSETYDLIFLDADKQWYPEYLRVLKPKLKSGGLLVADNVFWYGGVLENKDRKSQAINTFNKMLQQDNEMEVVMLGIRDGLSIARKR</sequence>
<evidence type="ECO:0000313" key="4">
    <source>
        <dbReference type="EMBL" id="AXJ01058.1"/>
    </source>
</evidence>
<keyword evidence="5" id="KW-1185">Reference proteome</keyword>
<dbReference type="Proteomes" id="UP000254808">
    <property type="component" value="Chromosome"/>
</dbReference>
<name>A0A345UKQ6_9BACT</name>
<keyword evidence="2 4" id="KW-0808">Transferase</keyword>
<dbReference type="EMBL" id="CP027806">
    <property type="protein sequence ID" value="AXJ01058.1"/>
    <property type="molecule type" value="Genomic_DNA"/>
</dbReference>
<dbReference type="GO" id="GO:0032259">
    <property type="term" value="P:methylation"/>
    <property type="evidence" value="ECO:0007669"/>
    <property type="project" value="UniProtKB-KW"/>
</dbReference>
<keyword evidence="3" id="KW-0949">S-adenosyl-L-methionine</keyword>
<gene>
    <name evidence="4" type="ORF">CYPRO_1808</name>
</gene>
<dbReference type="PROSITE" id="PS51682">
    <property type="entry name" value="SAM_OMT_I"/>
    <property type="match status" value="1"/>
</dbReference>
<evidence type="ECO:0000256" key="2">
    <source>
        <dbReference type="ARBA" id="ARBA00022679"/>
    </source>
</evidence>
<dbReference type="InterPro" id="IPR050362">
    <property type="entry name" value="Cation-dep_OMT"/>
</dbReference>
<dbReference type="RefSeq" id="WP_114984291.1">
    <property type="nucleotide sequence ID" value="NZ_CP027806.1"/>
</dbReference>
<dbReference type="InterPro" id="IPR029063">
    <property type="entry name" value="SAM-dependent_MTases_sf"/>
</dbReference>
<dbReference type="GO" id="GO:0008171">
    <property type="term" value="F:O-methyltransferase activity"/>
    <property type="evidence" value="ECO:0007669"/>
    <property type="project" value="InterPro"/>
</dbReference>
<dbReference type="PANTHER" id="PTHR10509">
    <property type="entry name" value="O-METHYLTRANSFERASE-RELATED"/>
    <property type="match status" value="1"/>
</dbReference>
<proteinExistence type="predicted"/>
<dbReference type="KEGG" id="cprv:CYPRO_1808"/>
<dbReference type="AlphaFoldDB" id="A0A345UKQ6"/>
<dbReference type="InterPro" id="IPR002935">
    <property type="entry name" value="SAM_O-MeTrfase"/>
</dbReference>
<dbReference type="CDD" id="cd02440">
    <property type="entry name" value="AdoMet_MTases"/>
    <property type="match status" value="1"/>
</dbReference>
<accession>A0A345UKQ6</accession>
<protein>
    <submittedName>
        <fullName evidence="4">Caffeoyl-CoA O-methyltransferase</fullName>
    </submittedName>
</protein>
<evidence type="ECO:0000256" key="1">
    <source>
        <dbReference type="ARBA" id="ARBA00022603"/>
    </source>
</evidence>
<dbReference type="GO" id="GO:0008757">
    <property type="term" value="F:S-adenosylmethionine-dependent methyltransferase activity"/>
    <property type="evidence" value="ECO:0007669"/>
    <property type="project" value="TreeGrafter"/>
</dbReference>
<organism evidence="4 5">
    <name type="scientific">Cyclonatronum proteinivorum</name>
    <dbReference type="NCBI Taxonomy" id="1457365"/>
    <lineage>
        <taxon>Bacteria</taxon>
        <taxon>Pseudomonadati</taxon>
        <taxon>Balneolota</taxon>
        <taxon>Balneolia</taxon>
        <taxon>Balneolales</taxon>
        <taxon>Cyclonatronaceae</taxon>
        <taxon>Cyclonatronum</taxon>
    </lineage>
</organism>
<dbReference type="PANTHER" id="PTHR10509:SF14">
    <property type="entry name" value="CAFFEOYL-COA O-METHYLTRANSFERASE 3-RELATED"/>
    <property type="match status" value="1"/>
</dbReference>
<dbReference type="Gene3D" id="3.40.50.150">
    <property type="entry name" value="Vaccinia Virus protein VP39"/>
    <property type="match status" value="1"/>
</dbReference>